<feature type="domain" description="EF-hand" evidence="13">
    <location>
        <begin position="194"/>
        <end position="229"/>
    </location>
</feature>
<dbReference type="InterPro" id="IPR000008">
    <property type="entry name" value="C2_dom"/>
</dbReference>
<dbReference type="SUPFAM" id="SSF49562">
    <property type="entry name" value="C2 domain (Calcium/lipid-binding domain, CaLB)"/>
    <property type="match status" value="1"/>
</dbReference>
<dbReference type="InterPro" id="IPR001711">
    <property type="entry name" value="PLipase_C_Pinositol-sp_Y"/>
</dbReference>
<keyword evidence="16" id="KW-1185">Reference proteome</keyword>
<dbReference type="FunFam" id="3.20.20.190:FF:000039">
    <property type="entry name" value="Phosphoinositide phospholipase C"/>
    <property type="match status" value="1"/>
</dbReference>
<evidence type="ECO:0000256" key="3">
    <source>
        <dbReference type="ARBA" id="ARBA00022801"/>
    </source>
</evidence>
<organism evidence="15 16">
    <name type="scientific">Aphanomyces stellatus</name>
    <dbReference type="NCBI Taxonomy" id="120398"/>
    <lineage>
        <taxon>Eukaryota</taxon>
        <taxon>Sar</taxon>
        <taxon>Stramenopiles</taxon>
        <taxon>Oomycota</taxon>
        <taxon>Saprolegniomycetes</taxon>
        <taxon>Saprolegniales</taxon>
        <taxon>Verrucalvaceae</taxon>
        <taxon>Aphanomyces</taxon>
    </lineage>
</organism>
<dbReference type="InterPro" id="IPR018247">
    <property type="entry name" value="EF_Hand_1_Ca_BS"/>
</dbReference>
<dbReference type="OrthoDB" id="269822at2759"/>
<dbReference type="InterPro" id="IPR001849">
    <property type="entry name" value="PH_domain"/>
</dbReference>
<evidence type="ECO:0000256" key="9">
    <source>
        <dbReference type="RuleBase" id="RU361133"/>
    </source>
</evidence>
<dbReference type="CDD" id="cd08558">
    <property type="entry name" value="PI-PLCc_eukaryota"/>
    <property type="match status" value="1"/>
</dbReference>
<keyword evidence="4" id="KW-0106">Calcium</keyword>
<sequence>MAQVFGNAAAPVTPEEGDVIPAPIAIKGTKGQMFKEKSRRLKSCVQHPTDEPLLKGTTSMMQRAVVMTAVAGEILKKCSRGGKTTTRKYFVTPDLFSLKWESTGKLTQLTDKLRRNANTIDIASICRLQRGVTTAKLHKLDTSTTLARGLCFSIILSHGKTIDFICTDAAQYDRWFTGLQSLVDRLRVVRQQDPEKSFLYQIWIHADLNHDGMLSRSEIEKVTHTLNHATSAKKDLRRLISEVDADKDGELDFDEYCALMAQLRHRPELDPLFNPRANGKTHLTTDEFKAFLVANGHTSDDVETIVGLFTQNGGCSRSQFRRYITSHSNNWAKLETMALNQDMTLPLSHYFIASSHNTYLERDQLQSNSSVNMYISALLRNCRCVEIDCWDGDDGQPVVYHGHTLTTRIKFADVIRAIHAHAFVASPYPVILSLENHCSGPQQIIMADTMALVLGDMLFYEDPIDGVLPSPESLKFRILLKGKEGSADEEKTHTTGESESDDDDEKPPVAEVTSSAAAAAPSSMLGSPKNAAKSPKKSKVAPELARLCFFKGVHFDGFDECATWLCNQMSSFSESKTKKLAASGKLAFVELNRKHVSRIYPSGMRVDSSNYNPLLGWGTGSQLVALNYQTADLPMFVNHGLFLQNGSTGFVLKPQSMLSGIGTLIRAIQSVTVQVLSAQQLPKPEGDKKGEIIDPYVVLDLVGDGISSQKKTPYIKDNGMNPVWNFTAKFEVGIEAALHVLVLTVMDYDIDRDDFIGFAALPLTCIREGYRTVPLYAGDGSRTGPYEFASLFCHFSFEQLRDNDPTS</sequence>
<dbReference type="PROSITE" id="PS00018">
    <property type="entry name" value="EF_HAND_1"/>
    <property type="match status" value="2"/>
</dbReference>
<dbReference type="SUPFAM" id="SSF50729">
    <property type="entry name" value="PH domain-like"/>
    <property type="match status" value="1"/>
</dbReference>
<dbReference type="PROSITE" id="PS50222">
    <property type="entry name" value="EF_HAND_2"/>
    <property type="match status" value="2"/>
</dbReference>
<dbReference type="PROSITE" id="PS50004">
    <property type="entry name" value="C2"/>
    <property type="match status" value="1"/>
</dbReference>
<dbReference type="SMART" id="SM00149">
    <property type="entry name" value="PLCYc"/>
    <property type="match status" value="1"/>
</dbReference>
<dbReference type="SMART" id="SM00054">
    <property type="entry name" value="EFh"/>
    <property type="match status" value="2"/>
</dbReference>
<dbReference type="InterPro" id="IPR000909">
    <property type="entry name" value="PLipase_C_PInositol-sp_X_dom"/>
</dbReference>
<dbReference type="PANTHER" id="PTHR10336:SF36">
    <property type="entry name" value="1-PHOSPHATIDYLINOSITOL 4,5-BISPHOSPHATE PHOSPHODIESTERASE BETA-4"/>
    <property type="match status" value="1"/>
</dbReference>
<dbReference type="Pfam" id="PF00388">
    <property type="entry name" value="PI-PLC-X"/>
    <property type="match status" value="1"/>
</dbReference>
<reference evidence="14" key="2">
    <citation type="submission" date="2019-06" db="EMBL/GenBank/DDBJ databases">
        <title>Genomics analysis of Aphanomyces spp. identifies a new class of oomycete effector associated with host adaptation.</title>
        <authorList>
            <person name="Gaulin E."/>
        </authorList>
    </citation>
    <scope>NUCLEOTIDE SEQUENCE</scope>
    <source>
        <strain evidence="14">CBS 578.67</strain>
    </source>
</reference>
<dbReference type="Gene3D" id="2.60.40.150">
    <property type="entry name" value="C2 domain"/>
    <property type="match status" value="1"/>
</dbReference>
<proteinExistence type="predicted"/>
<comment type="cofactor">
    <cofactor evidence="1">
        <name>Ca(2+)</name>
        <dbReference type="ChEBI" id="CHEBI:29108"/>
    </cofactor>
</comment>
<evidence type="ECO:0000259" key="11">
    <source>
        <dbReference type="PROSITE" id="PS50004"/>
    </source>
</evidence>
<evidence type="ECO:0000256" key="4">
    <source>
        <dbReference type="ARBA" id="ARBA00022837"/>
    </source>
</evidence>
<keyword evidence="7" id="KW-0807">Transducer</keyword>
<dbReference type="InterPro" id="IPR011993">
    <property type="entry name" value="PH-like_dom_sf"/>
</dbReference>
<evidence type="ECO:0000256" key="5">
    <source>
        <dbReference type="ARBA" id="ARBA00022963"/>
    </source>
</evidence>
<dbReference type="PROSITE" id="PS50007">
    <property type="entry name" value="PIPLC_X_DOMAIN"/>
    <property type="match status" value="1"/>
</dbReference>
<dbReference type="PROSITE" id="PS50008">
    <property type="entry name" value="PIPLC_Y_DOMAIN"/>
    <property type="match status" value="1"/>
</dbReference>
<dbReference type="EC" id="3.1.4.11" evidence="2 9"/>
<dbReference type="Pfam" id="PF13499">
    <property type="entry name" value="EF-hand_7"/>
    <property type="match status" value="1"/>
</dbReference>
<evidence type="ECO:0000259" key="13">
    <source>
        <dbReference type="PROSITE" id="PS50222"/>
    </source>
</evidence>
<dbReference type="CDD" id="cd00275">
    <property type="entry name" value="C2_PLC_like"/>
    <property type="match status" value="1"/>
</dbReference>
<dbReference type="GO" id="GO:0051209">
    <property type="term" value="P:release of sequestered calcium ion into cytosol"/>
    <property type="evidence" value="ECO:0007669"/>
    <property type="project" value="TreeGrafter"/>
</dbReference>
<dbReference type="SMART" id="SM00148">
    <property type="entry name" value="PLCXc"/>
    <property type="match status" value="1"/>
</dbReference>
<dbReference type="Pfam" id="PF00387">
    <property type="entry name" value="PI-PLC-Y"/>
    <property type="match status" value="1"/>
</dbReference>
<dbReference type="AlphaFoldDB" id="A0A485KN29"/>
<dbReference type="Pfam" id="PF16457">
    <property type="entry name" value="PH_12"/>
    <property type="match status" value="1"/>
</dbReference>
<evidence type="ECO:0000256" key="1">
    <source>
        <dbReference type="ARBA" id="ARBA00001913"/>
    </source>
</evidence>
<feature type="domain" description="PI-PLC Y-box" evidence="12">
    <location>
        <begin position="549"/>
        <end position="657"/>
    </location>
</feature>
<feature type="domain" description="EF-hand" evidence="13">
    <location>
        <begin position="231"/>
        <end position="266"/>
    </location>
</feature>
<feature type="compositionally biased region" description="Basic and acidic residues" evidence="10">
    <location>
        <begin position="486"/>
        <end position="496"/>
    </location>
</feature>
<comment type="catalytic activity">
    <reaction evidence="8">
        <text>a 1,2-diacyl-sn-glycero-3-phospho-(1D-myo-inositol-4,5-bisphosphate) + H2O = 1D-myo-inositol 1,4,5-trisphosphate + a 1,2-diacyl-sn-glycerol + H(+)</text>
        <dbReference type="Rhea" id="RHEA:33179"/>
        <dbReference type="ChEBI" id="CHEBI:15377"/>
        <dbReference type="ChEBI" id="CHEBI:15378"/>
        <dbReference type="ChEBI" id="CHEBI:17815"/>
        <dbReference type="ChEBI" id="CHEBI:58456"/>
        <dbReference type="ChEBI" id="CHEBI:203600"/>
        <dbReference type="EC" id="3.1.4.11"/>
    </reaction>
    <physiologicalReaction direction="left-to-right" evidence="8">
        <dbReference type="Rhea" id="RHEA:33180"/>
    </physiologicalReaction>
</comment>
<feature type="domain" description="C2" evidence="11">
    <location>
        <begin position="647"/>
        <end position="777"/>
    </location>
</feature>
<dbReference type="InterPro" id="IPR002048">
    <property type="entry name" value="EF_hand_dom"/>
</dbReference>
<dbReference type="Gene3D" id="2.30.29.30">
    <property type="entry name" value="Pleckstrin-homology domain (PH domain)/Phosphotyrosine-binding domain (PTB)"/>
    <property type="match status" value="1"/>
</dbReference>
<keyword evidence="5 9" id="KW-0442">Lipid degradation</keyword>
<dbReference type="InterPro" id="IPR011992">
    <property type="entry name" value="EF-hand-dom_pair"/>
</dbReference>
<keyword evidence="3 9" id="KW-0378">Hydrolase</keyword>
<dbReference type="EMBL" id="CAADRA010005160">
    <property type="protein sequence ID" value="VFT86274.1"/>
    <property type="molecule type" value="Genomic_DNA"/>
</dbReference>
<dbReference type="Gene3D" id="3.20.20.190">
    <property type="entry name" value="Phosphatidylinositol (PI) phosphodiesterase"/>
    <property type="match status" value="1"/>
</dbReference>
<reference evidence="15 16" key="1">
    <citation type="submission" date="2019-03" db="EMBL/GenBank/DDBJ databases">
        <authorList>
            <person name="Gaulin E."/>
            <person name="Dumas B."/>
        </authorList>
    </citation>
    <scope>NUCLEOTIDE SEQUENCE [LARGE SCALE GENOMIC DNA]</scope>
    <source>
        <strain evidence="15">CBS 568.67</strain>
    </source>
</reference>
<feature type="region of interest" description="Disordered" evidence="10">
    <location>
        <begin position="486"/>
        <end position="537"/>
    </location>
</feature>
<dbReference type="InterPro" id="IPR001192">
    <property type="entry name" value="PI-PLC_fam"/>
</dbReference>
<name>A0A485KN29_9STRA</name>
<dbReference type="GO" id="GO:0005509">
    <property type="term" value="F:calcium ion binding"/>
    <property type="evidence" value="ECO:0007669"/>
    <property type="project" value="InterPro"/>
</dbReference>
<keyword evidence="6 9" id="KW-0443">Lipid metabolism</keyword>
<dbReference type="InterPro" id="IPR017946">
    <property type="entry name" value="PLC-like_Pdiesterase_TIM-brl"/>
</dbReference>
<dbReference type="SUPFAM" id="SSF47473">
    <property type="entry name" value="EF-hand"/>
    <property type="match status" value="1"/>
</dbReference>
<dbReference type="Proteomes" id="UP000332933">
    <property type="component" value="Unassembled WGS sequence"/>
</dbReference>
<gene>
    <name evidence="15" type="primary">Aste57867_9394</name>
    <name evidence="14" type="ORF">As57867_009358</name>
    <name evidence="15" type="ORF">ASTE57867_9394</name>
</gene>
<dbReference type="PANTHER" id="PTHR10336">
    <property type="entry name" value="PHOSPHOINOSITIDE-SPECIFIC PHOSPHOLIPASE C FAMILY PROTEIN"/>
    <property type="match status" value="1"/>
</dbReference>
<dbReference type="GO" id="GO:0016042">
    <property type="term" value="P:lipid catabolic process"/>
    <property type="evidence" value="ECO:0007669"/>
    <property type="project" value="UniProtKB-KW"/>
</dbReference>
<dbReference type="SUPFAM" id="SSF51695">
    <property type="entry name" value="PLC-like phosphodiesterases"/>
    <property type="match status" value="1"/>
</dbReference>
<evidence type="ECO:0000256" key="2">
    <source>
        <dbReference type="ARBA" id="ARBA00012368"/>
    </source>
</evidence>
<evidence type="ECO:0000259" key="12">
    <source>
        <dbReference type="PROSITE" id="PS50008"/>
    </source>
</evidence>
<evidence type="ECO:0000256" key="10">
    <source>
        <dbReference type="SAM" id="MobiDB-lite"/>
    </source>
</evidence>
<evidence type="ECO:0000256" key="6">
    <source>
        <dbReference type="ARBA" id="ARBA00023098"/>
    </source>
</evidence>
<dbReference type="Gene3D" id="1.10.238.10">
    <property type="entry name" value="EF-hand"/>
    <property type="match status" value="1"/>
</dbReference>
<evidence type="ECO:0000313" key="16">
    <source>
        <dbReference type="Proteomes" id="UP000332933"/>
    </source>
</evidence>
<evidence type="ECO:0000256" key="8">
    <source>
        <dbReference type="ARBA" id="ARBA00023674"/>
    </source>
</evidence>
<protein>
    <recommendedName>
        <fullName evidence="2 9">Phosphoinositide phospholipase C</fullName>
        <ecNumber evidence="2 9">3.1.4.11</ecNumber>
    </recommendedName>
</protein>
<dbReference type="GO" id="GO:0048015">
    <property type="term" value="P:phosphatidylinositol-mediated signaling"/>
    <property type="evidence" value="ECO:0007669"/>
    <property type="project" value="TreeGrafter"/>
</dbReference>
<feature type="compositionally biased region" description="Low complexity" evidence="10">
    <location>
        <begin position="514"/>
        <end position="533"/>
    </location>
</feature>
<evidence type="ECO:0000313" key="15">
    <source>
        <dbReference type="EMBL" id="VFT86274.1"/>
    </source>
</evidence>
<dbReference type="InterPro" id="IPR035892">
    <property type="entry name" value="C2_domain_sf"/>
</dbReference>
<evidence type="ECO:0000256" key="7">
    <source>
        <dbReference type="ARBA" id="ARBA00023224"/>
    </source>
</evidence>
<dbReference type="SMART" id="SM00239">
    <property type="entry name" value="C2"/>
    <property type="match status" value="1"/>
</dbReference>
<dbReference type="EMBL" id="VJMH01005139">
    <property type="protein sequence ID" value="KAF0700075.1"/>
    <property type="molecule type" value="Genomic_DNA"/>
</dbReference>
<dbReference type="Pfam" id="PF00168">
    <property type="entry name" value="C2"/>
    <property type="match status" value="1"/>
</dbReference>
<accession>A0A485KN29</accession>
<dbReference type="PRINTS" id="PR00390">
    <property type="entry name" value="PHPHLIPASEC"/>
</dbReference>
<dbReference type="CDD" id="cd15898">
    <property type="entry name" value="EFh_PI-PLC"/>
    <property type="match status" value="1"/>
</dbReference>
<dbReference type="GO" id="GO:0004435">
    <property type="term" value="F:phosphatidylinositol-4,5-bisphosphate phospholipase C activity"/>
    <property type="evidence" value="ECO:0007669"/>
    <property type="project" value="UniProtKB-EC"/>
</dbReference>
<evidence type="ECO:0000313" key="14">
    <source>
        <dbReference type="EMBL" id="KAF0700075.1"/>
    </source>
</evidence>